<keyword evidence="6" id="KW-1185">Reference proteome</keyword>
<keyword evidence="3" id="KW-0472">Membrane</keyword>
<accession>B8LC63</accession>
<sequence>MTSFDEWFQPPFSIFFLWAVFLAILILCRPFKLLLTKILKLFGLTCCLDNGRADASSNDHDWTTPSGGEYYGHMSADRKQEIDNLRSVALLRRLSNFTMTLTNDSMTMCNSERDEKSPDQIVTPESNNTDEAPRDDEDGDAKDLEWGNEENETKHEIGENSGNYTHVLVPAPGHDVDGNDAADYKANSTEKTKKRKHGLFTTRRAKDDTQNTTTELESSNKQMKTRAAPIFCAVCLMEYETSERVCWSSNSECTHVFHEDCILQWLTSLGKTKSKRQWFPQEPSERSLLCYELECPCCRQDFIAKYVCAGTRGDENV</sequence>
<dbReference type="EMBL" id="DS999415">
    <property type="protein sequence ID" value="EED87163.1"/>
    <property type="molecule type" value="Genomic_DNA"/>
</dbReference>
<evidence type="ECO:0000256" key="2">
    <source>
        <dbReference type="SAM" id="MobiDB-lite"/>
    </source>
</evidence>
<feature type="domain" description="RING-type" evidence="4">
    <location>
        <begin position="232"/>
        <end position="299"/>
    </location>
</feature>
<dbReference type="InterPro" id="IPR001841">
    <property type="entry name" value="Znf_RING"/>
</dbReference>
<dbReference type="GO" id="GO:0008270">
    <property type="term" value="F:zinc ion binding"/>
    <property type="evidence" value="ECO:0007669"/>
    <property type="project" value="UniProtKB-KW"/>
</dbReference>
<gene>
    <name evidence="5" type="ORF">THAPSDRAFT_269575</name>
</gene>
<name>B8LC63_THAPS</name>
<reference evidence="5 6" key="2">
    <citation type="journal article" date="2008" name="Nature">
        <title>The Phaeodactylum genome reveals the evolutionary history of diatom genomes.</title>
        <authorList>
            <person name="Bowler C."/>
            <person name="Allen A.E."/>
            <person name="Badger J.H."/>
            <person name="Grimwood J."/>
            <person name="Jabbari K."/>
            <person name="Kuo A."/>
            <person name="Maheswari U."/>
            <person name="Martens C."/>
            <person name="Maumus F."/>
            <person name="Otillar R.P."/>
            <person name="Rayko E."/>
            <person name="Salamov A."/>
            <person name="Vandepoele K."/>
            <person name="Beszteri B."/>
            <person name="Gruber A."/>
            <person name="Heijde M."/>
            <person name="Katinka M."/>
            <person name="Mock T."/>
            <person name="Valentin K."/>
            <person name="Verret F."/>
            <person name="Berges J.A."/>
            <person name="Brownlee C."/>
            <person name="Cadoret J.P."/>
            <person name="Chiovitti A."/>
            <person name="Choi C.J."/>
            <person name="Coesel S."/>
            <person name="De Martino A."/>
            <person name="Detter J.C."/>
            <person name="Durkin C."/>
            <person name="Falciatore A."/>
            <person name="Fournet J."/>
            <person name="Haruta M."/>
            <person name="Huysman M.J."/>
            <person name="Jenkins B.D."/>
            <person name="Jiroutova K."/>
            <person name="Jorgensen R.E."/>
            <person name="Joubert Y."/>
            <person name="Kaplan A."/>
            <person name="Kroger N."/>
            <person name="Kroth P.G."/>
            <person name="La Roche J."/>
            <person name="Lindquist E."/>
            <person name="Lommer M."/>
            <person name="Martin-Jezequel V."/>
            <person name="Lopez P.J."/>
            <person name="Lucas S."/>
            <person name="Mangogna M."/>
            <person name="McGinnis K."/>
            <person name="Medlin L.K."/>
            <person name="Montsant A."/>
            <person name="Oudot-Le Secq M.P."/>
            <person name="Napoli C."/>
            <person name="Obornik M."/>
            <person name="Parker M.S."/>
            <person name="Petit J.L."/>
            <person name="Porcel B.M."/>
            <person name="Poulsen N."/>
            <person name="Robison M."/>
            <person name="Rychlewski L."/>
            <person name="Rynearson T.A."/>
            <person name="Schmutz J."/>
            <person name="Shapiro H."/>
            <person name="Siaut M."/>
            <person name="Stanley M."/>
            <person name="Sussman M.R."/>
            <person name="Taylor A.R."/>
            <person name="Vardi A."/>
            <person name="von Dassow P."/>
            <person name="Vyverman W."/>
            <person name="Willis A."/>
            <person name="Wyrwicz L.S."/>
            <person name="Rokhsar D.S."/>
            <person name="Weissenbach J."/>
            <person name="Armbrust E.V."/>
            <person name="Green B.R."/>
            <person name="Van de Peer Y."/>
            <person name="Grigoriev I.V."/>
        </authorList>
    </citation>
    <scope>NUCLEOTIDE SEQUENCE [LARGE SCALE GENOMIC DNA]</scope>
    <source>
        <strain evidence="5 6">CCMP1335</strain>
    </source>
</reference>
<keyword evidence="3" id="KW-1133">Transmembrane helix</keyword>
<dbReference type="InterPro" id="IPR013083">
    <property type="entry name" value="Znf_RING/FYVE/PHD"/>
</dbReference>
<keyword evidence="1" id="KW-0479">Metal-binding</keyword>
<dbReference type="HOGENOM" id="CLU_878490_0_0_1"/>
<dbReference type="AlphaFoldDB" id="B8LC63"/>
<dbReference type="PROSITE" id="PS50089">
    <property type="entry name" value="ZF_RING_2"/>
    <property type="match status" value="1"/>
</dbReference>
<keyword evidence="1" id="KW-0863">Zinc-finger</keyword>
<dbReference type="PaxDb" id="35128-Thaps269575"/>
<reference evidence="5 6" key="1">
    <citation type="journal article" date="2004" name="Science">
        <title>The genome of the diatom Thalassiosira pseudonana: ecology, evolution, and metabolism.</title>
        <authorList>
            <person name="Armbrust E.V."/>
            <person name="Berges J.A."/>
            <person name="Bowler C."/>
            <person name="Green B.R."/>
            <person name="Martinez D."/>
            <person name="Putnam N.H."/>
            <person name="Zhou S."/>
            <person name="Allen A.E."/>
            <person name="Apt K.E."/>
            <person name="Bechner M."/>
            <person name="Brzezinski M.A."/>
            <person name="Chaal B.K."/>
            <person name="Chiovitti A."/>
            <person name="Davis A.K."/>
            <person name="Demarest M.S."/>
            <person name="Detter J.C."/>
            <person name="Glavina T."/>
            <person name="Goodstein D."/>
            <person name="Hadi M.Z."/>
            <person name="Hellsten U."/>
            <person name="Hildebrand M."/>
            <person name="Jenkins B.D."/>
            <person name="Jurka J."/>
            <person name="Kapitonov V.V."/>
            <person name="Kroger N."/>
            <person name="Lau W.W."/>
            <person name="Lane T.W."/>
            <person name="Larimer F.W."/>
            <person name="Lippmeier J.C."/>
            <person name="Lucas S."/>
            <person name="Medina M."/>
            <person name="Montsant A."/>
            <person name="Obornik M."/>
            <person name="Parker M.S."/>
            <person name="Palenik B."/>
            <person name="Pazour G.J."/>
            <person name="Richardson P.M."/>
            <person name="Rynearson T.A."/>
            <person name="Saito M.A."/>
            <person name="Schwartz D.C."/>
            <person name="Thamatrakoln K."/>
            <person name="Valentin K."/>
            <person name="Vardi A."/>
            <person name="Wilkerson F.P."/>
            <person name="Rokhsar D.S."/>
        </authorList>
    </citation>
    <scope>NUCLEOTIDE SEQUENCE [LARGE SCALE GENOMIC DNA]</scope>
    <source>
        <strain evidence="5 6">CCMP1335</strain>
    </source>
</reference>
<feature type="transmembrane region" description="Helical" evidence="3">
    <location>
        <begin position="12"/>
        <end position="31"/>
    </location>
</feature>
<dbReference type="RefSeq" id="XP_002296467.1">
    <property type="nucleotide sequence ID" value="XM_002296431.1"/>
</dbReference>
<dbReference type="Proteomes" id="UP000001449">
    <property type="component" value="Chromosome 11"/>
</dbReference>
<dbReference type="KEGG" id="tps:THAPSDRAFT_269575"/>
<proteinExistence type="predicted"/>
<organism evidence="5 6">
    <name type="scientific">Thalassiosira pseudonana</name>
    <name type="common">Marine diatom</name>
    <name type="synonym">Cyclotella nana</name>
    <dbReference type="NCBI Taxonomy" id="35128"/>
    <lineage>
        <taxon>Eukaryota</taxon>
        <taxon>Sar</taxon>
        <taxon>Stramenopiles</taxon>
        <taxon>Ochrophyta</taxon>
        <taxon>Bacillariophyta</taxon>
        <taxon>Coscinodiscophyceae</taxon>
        <taxon>Thalassiosirophycidae</taxon>
        <taxon>Thalassiosirales</taxon>
        <taxon>Thalassiosiraceae</taxon>
        <taxon>Thalassiosira</taxon>
    </lineage>
</organism>
<dbReference type="CDD" id="cd16448">
    <property type="entry name" value="RING-H2"/>
    <property type="match status" value="1"/>
</dbReference>
<dbReference type="InParanoid" id="B8LC63"/>
<evidence type="ECO:0000313" key="6">
    <source>
        <dbReference type="Proteomes" id="UP000001449"/>
    </source>
</evidence>
<keyword evidence="1" id="KW-0862">Zinc</keyword>
<feature type="region of interest" description="Disordered" evidence="2">
    <location>
        <begin position="106"/>
        <end position="158"/>
    </location>
</feature>
<dbReference type="SUPFAM" id="SSF57850">
    <property type="entry name" value="RING/U-box"/>
    <property type="match status" value="1"/>
</dbReference>
<evidence type="ECO:0000256" key="3">
    <source>
        <dbReference type="SAM" id="Phobius"/>
    </source>
</evidence>
<dbReference type="InterPro" id="IPR051826">
    <property type="entry name" value="E3_ubiquitin-ligase_domain"/>
</dbReference>
<dbReference type="PANTHER" id="PTHR22765">
    <property type="entry name" value="RING FINGER AND PROTEASE ASSOCIATED DOMAIN-CONTAINING"/>
    <property type="match status" value="1"/>
</dbReference>
<dbReference type="eggNOG" id="ENOG502T09Z">
    <property type="taxonomic scope" value="Eukaryota"/>
</dbReference>
<evidence type="ECO:0000313" key="5">
    <source>
        <dbReference type="EMBL" id="EED87163.1"/>
    </source>
</evidence>
<dbReference type="GeneID" id="7444480"/>
<evidence type="ECO:0000259" key="4">
    <source>
        <dbReference type="PROSITE" id="PS50089"/>
    </source>
</evidence>
<dbReference type="Pfam" id="PF13639">
    <property type="entry name" value="zf-RING_2"/>
    <property type="match status" value="1"/>
</dbReference>
<feature type="compositionally biased region" description="Basic and acidic residues" evidence="2">
    <location>
        <begin position="141"/>
        <end position="158"/>
    </location>
</feature>
<evidence type="ECO:0000256" key="1">
    <source>
        <dbReference type="PROSITE-ProRule" id="PRU00175"/>
    </source>
</evidence>
<protein>
    <recommendedName>
        <fullName evidence="4">RING-type domain-containing protein</fullName>
    </recommendedName>
</protein>
<keyword evidence="3" id="KW-0812">Transmembrane</keyword>
<dbReference type="PANTHER" id="PTHR22765:SF411">
    <property type="entry name" value="OS02G0248440 PROTEIN"/>
    <property type="match status" value="1"/>
</dbReference>
<dbReference type="Gene3D" id="3.30.40.10">
    <property type="entry name" value="Zinc/RING finger domain, C3HC4 (zinc finger)"/>
    <property type="match status" value="1"/>
</dbReference>